<feature type="region of interest" description="Disordered" evidence="1">
    <location>
        <begin position="42"/>
        <end position="65"/>
    </location>
</feature>
<dbReference type="HOGENOM" id="CLU_2849792_0_0_1"/>
<dbReference type="Proteomes" id="UP000030703">
    <property type="component" value="Unassembled WGS sequence"/>
</dbReference>
<reference evidence="2" key="1">
    <citation type="submission" date="2012-04" db="EMBL/GenBank/DDBJ databases">
        <title>The Genome Sequence of Fusarium oxysporum melonis.</title>
        <authorList>
            <consortium name="The Broad Institute Genome Sequencing Platform"/>
            <person name="Ma L.-J."/>
            <person name="Gale L.R."/>
            <person name="Schwartz D.C."/>
            <person name="Zhou S."/>
            <person name="Corby-Kistler H."/>
            <person name="Young S.K."/>
            <person name="Zeng Q."/>
            <person name="Gargeya S."/>
            <person name="Fitzgerald M."/>
            <person name="Haas B."/>
            <person name="Abouelleil A."/>
            <person name="Alvarado L."/>
            <person name="Arachchi H.M."/>
            <person name="Berlin A."/>
            <person name="Brown A."/>
            <person name="Chapman S.B."/>
            <person name="Chen Z."/>
            <person name="Dunbar C."/>
            <person name="Freedman E."/>
            <person name="Gearin G."/>
            <person name="Goldberg J."/>
            <person name="Griggs A."/>
            <person name="Gujja S."/>
            <person name="Heiman D."/>
            <person name="Howarth C."/>
            <person name="Larson L."/>
            <person name="Lui A."/>
            <person name="MacDonald P.J.P."/>
            <person name="Montmayeur A."/>
            <person name="Murphy C."/>
            <person name="Neiman D."/>
            <person name="Pearson M."/>
            <person name="Priest M."/>
            <person name="Roberts A."/>
            <person name="Saif S."/>
            <person name="Shea T."/>
            <person name="Shenoy N."/>
            <person name="Sisk P."/>
            <person name="Stolte C."/>
            <person name="Sykes S."/>
            <person name="Wortman J."/>
            <person name="Nusbaum C."/>
            <person name="Birren B."/>
        </authorList>
    </citation>
    <scope>NUCLEOTIDE SEQUENCE</scope>
    <source>
        <strain evidence="2">26406</strain>
    </source>
</reference>
<protein>
    <submittedName>
        <fullName evidence="2">Uncharacterized protein</fullName>
    </submittedName>
</protein>
<evidence type="ECO:0000313" key="2">
    <source>
        <dbReference type="EMBL" id="EXK41630.1"/>
    </source>
</evidence>
<gene>
    <name evidence="2" type="ORF">FOMG_04976</name>
</gene>
<dbReference type="AlphaFoldDB" id="X0AD70"/>
<organism evidence="2">
    <name type="scientific">Fusarium oxysporum f. sp. melonis 26406</name>
    <dbReference type="NCBI Taxonomy" id="1089452"/>
    <lineage>
        <taxon>Eukaryota</taxon>
        <taxon>Fungi</taxon>
        <taxon>Dikarya</taxon>
        <taxon>Ascomycota</taxon>
        <taxon>Pezizomycotina</taxon>
        <taxon>Sordariomycetes</taxon>
        <taxon>Hypocreomycetidae</taxon>
        <taxon>Hypocreales</taxon>
        <taxon>Nectriaceae</taxon>
        <taxon>Fusarium</taxon>
        <taxon>Fusarium oxysporum species complex</taxon>
    </lineage>
</organism>
<dbReference type="EMBL" id="JH659331">
    <property type="protein sequence ID" value="EXK41630.1"/>
    <property type="molecule type" value="Genomic_DNA"/>
</dbReference>
<reference evidence="2" key="2">
    <citation type="submission" date="2012-05" db="EMBL/GenBank/DDBJ databases">
        <title>Annotation of the Genome Sequence of Fusarium oxysporum f. sp. melonis 26406.</title>
        <authorList>
            <consortium name="The Broad Institute Genomics Platform"/>
            <person name="Ma L.-J."/>
            <person name="Corby-Kistler H."/>
            <person name="Broz K."/>
            <person name="Gale L.R."/>
            <person name="Jonkers W."/>
            <person name="O'Donnell K."/>
            <person name="Ploetz R."/>
            <person name="Steinberg C."/>
            <person name="Schwartz D.C."/>
            <person name="VanEtten H."/>
            <person name="Zhou S."/>
            <person name="Young S.K."/>
            <person name="Zeng Q."/>
            <person name="Gargeya S."/>
            <person name="Fitzgerald M."/>
            <person name="Abouelleil A."/>
            <person name="Alvarado L."/>
            <person name="Chapman S.B."/>
            <person name="Gainer-Dewar J."/>
            <person name="Goldberg J."/>
            <person name="Griggs A."/>
            <person name="Gujja S."/>
            <person name="Hansen M."/>
            <person name="Howarth C."/>
            <person name="Imamovic A."/>
            <person name="Ireland A."/>
            <person name="Larimer J."/>
            <person name="McCowan C."/>
            <person name="Murphy C."/>
            <person name="Pearson M."/>
            <person name="Poon T.W."/>
            <person name="Priest M."/>
            <person name="Roberts A."/>
            <person name="Saif S."/>
            <person name="Shea T."/>
            <person name="Sykes S."/>
            <person name="Wortman J."/>
            <person name="Nusbaum C."/>
            <person name="Birren B."/>
        </authorList>
    </citation>
    <scope>NUCLEOTIDE SEQUENCE</scope>
    <source>
        <strain evidence="2">26406</strain>
    </source>
</reference>
<proteinExistence type="predicted"/>
<evidence type="ECO:0000256" key="1">
    <source>
        <dbReference type="SAM" id="MobiDB-lite"/>
    </source>
</evidence>
<feature type="region of interest" description="Disordered" evidence="1">
    <location>
        <begin position="1"/>
        <end position="25"/>
    </location>
</feature>
<dbReference type="VEuPathDB" id="FungiDB:FOMG_04976"/>
<sequence length="65" mass="6982">MREEGSRTPFRAQNSDVPAGQLVFGGETTDAPNLLVVGAGVASTASADHDSHEPRSWMQLEKSKR</sequence>
<name>X0AD70_FUSOX</name>
<accession>X0AD70</accession>